<keyword evidence="3" id="KW-1185">Reference proteome</keyword>
<evidence type="ECO:0000313" key="3">
    <source>
        <dbReference type="Proteomes" id="UP000078046"/>
    </source>
</evidence>
<comment type="caution">
    <text evidence="2">The sequence shown here is derived from an EMBL/GenBank/DDBJ whole genome shotgun (WGS) entry which is preliminary data.</text>
</comment>
<organism evidence="2 3">
    <name type="scientific">Intoshia linei</name>
    <dbReference type="NCBI Taxonomy" id="1819745"/>
    <lineage>
        <taxon>Eukaryota</taxon>
        <taxon>Metazoa</taxon>
        <taxon>Spiralia</taxon>
        <taxon>Lophotrochozoa</taxon>
        <taxon>Mesozoa</taxon>
        <taxon>Orthonectida</taxon>
        <taxon>Rhopaluridae</taxon>
        <taxon>Intoshia</taxon>
    </lineage>
</organism>
<accession>A0A177BD74</accession>
<proteinExistence type="predicted"/>
<name>A0A177BD74_9BILA</name>
<evidence type="ECO:0000313" key="2">
    <source>
        <dbReference type="EMBL" id="OAF71592.1"/>
    </source>
</evidence>
<sequence length="188" mass="21288">MNEECIKCISIVIFASNLITSIIIFALSFYVEEAQIRSISVTLSVGIIICGVVNIILINVKKFNHLKILECIISAFIITLCCLYMLLTFTSYIELTMEHPKLTKTIKKPKTASFFVFILKFINHVVKIVPDKGKIINDSHPTILLVGGIFSLFTCFSSIIWCSVTFYSINLNVNRKYMSLQTNQITCQ</sequence>
<feature type="transmembrane region" description="Helical" evidence="1">
    <location>
        <begin position="142"/>
        <end position="169"/>
    </location>
</feature>
<dbReference type="AlphaFoldDB" id="A0A177BD74"/>
<protein>
    <submittedName>
        <fullName evidence="2">Uncharacterized protein</fullName>
    </submittedName>
</protein>
<gene>
    <name evidence="2" type="ORF">A3Q56_00628</name>
</gene>
<keyword evidence="1" id="KW-0812">Transmembrane</keyword>
<reference evidence="2 3" key="1">
    <citation type="submission" date="2016-04" db="EMBL/GenBank/DDBJ databases">
        <title>The genome of Intoshia linei affirms orthonectids as highly simplified spiralians.</title>
        <authorList>
            <person name="Mikhailov K.V."/>
            <person name="Slusarev G.S."/>
            <person name="Nikitin M.A."/>
            <person name="Logacheva M.D."/>
            <person name="Penin A."/>
            <person name="Aleoshin V."/>
            <person name="Panchin Y.V."/>
        </authorList>
    </citation>
    <scope>NUCLEOTIDE SEQUENCE [LARGE SCALE GENOMIC DNA]</scope>
    <source>
        <strain evidence="2">Intl2013</strain>
        <tissue evidence="2">Whole animal</tissue>
    </source>
</reference>
<dbReference type="Proteomes" id="UP000078046">
    <property type="component" value="Unassembled WGS sequence"/>
</dbReference>
<keyword evidence="1" id="KW-1133">Transmembrane helix</keyword>
<feature type="transmembrane region" description="Helical" evidence="1">
    <location>
        <begin position="12"/>
        <end position="31"/>
    </location>
</feature>
<feature type="transmembrane region" description="Helical" evidence="1">
    <location>
        <begin position="37"/>
        <end position="60"/>
    </location>
</feature>
<feature type="transmembrane region" description="Helical" evidence="1">
    <location>
        <begin position="72"/>
        <end position="92"/>
    </location>
</feature>
<evidence type="ECO:0000256" key="1">
    <source>
        <dbReference type="SAM" id="Phobius"/>
    </source>
</evidence>
<dbReference type="EMBL" id="LWCA01000038">
    <property type="protein sequence ID" value="OAF71592.1"/>
    <property type="molecule type" value="Genomic_DNA"/>
</dbReference>
<keyword evidence="1" id="KW-0472">Membrane</keyword>